<evidence type="ECO:0000313" key="4">
    <source>
        <dbReference type="Proteomes" id="UP000019249"/>
    </source>
</evidence>
<reference evidence="3 4" key="1">
    <citation type="journal article" date="2014" name="Int. J. Syst. Evol. Microbiol.">
        <title>Listeria floridensis sp. nov., Listeria aquatica sp. nov., Listeria cornellensis sp. nov., Listeria riparia sp. nov. and Listeria grandensis sp. nov., from agricultural and natural environments.</title>
        <authorList>
            <person name="den Bakker H.C."/>
            <person name="Warchocki S."/>
            <person name="Wright E.M."/>
            <person name="Allred A.F."/>
            <person name="Ahlstrom C."/>
            <person name="Manuel C.S."/>
            <person name="Stasiewicz M.J."/>
            <person name="Burrell A."/>
            <person name="Roof S."/>
            <person name="Strawn L."/>
            <person name="Fortes E.D."/>
            <person name="Nightingale K.K."/>
            <person name="Kephart D."/>
            <person name="Wiedmann M."/>
        </authorList>
    </citation>
    <scope>NUCLEOTIDE SEQUENCE [LARGE SCALE GENOMIC DNA]</scope>
    <source>
        <strain evidence="3 4">FSL S10-1187</strain>
    </source>
</reference>
<gene>
    <name evidence="3" type="ORF">MFLO_01880</name>
</gene>
<proteinExistence type="predicted"/>
<evidence type="ECO:0000313" key="3">
    <source>
        <dbReference type="EMBL" id="EUJ33928.1"/>
    </source>
</evidence>
<dbReference type="InterPro" id="IPR003607">
    <property type="entry name" value="HD/PDEase_dom"/>
</dbReference>
<dbReference type="Pfam" id="PF01966">
    <property type="entry name" value="HD"/>
    <property type="match status" value="1"/>
</dbReference>
<protein>
    <submittedName>
        <fullName evidence="3">Deoxyguanosinetriphosphate triphosphohydrolase-like protein</fullName>
    </submittedName>
</protein>
<dbReference type="NCBIfam" id="TIGR01353">
    <property type="entry name" value="dGTP_triPase"/>
    <property type="match status" value="1"/>
</dbReference>
<dbReference type="PANTHER" id="PTHR11373">
    <property type="entry name" value="DEOXYNUCLEOSIDE TRIPHOSPHATE TRIPHOSPHOHYDROLASE"/>
    <property type="match status" value="1"/>
</dbReference>
<feature type="domain" description="HD" evidence="2">
    <location>
        <begin position="63"/>
        <end position="179"/>
    </location>
</feature>
<dbReference type="InterPro" id="IPR050135">
    <property type="entry name" value="dGTPase-like"/>
</dbReference>
<dbReference type="InterPro" id="IPR006261">
    <property type="entry name" value="dGTPase"/>
</dbReference>
<organism evidence="3 4">
    <name type="scientific">Listeria floridensis FSL S10-1187</name>
    <dbReference type="NCBI Taxonomy" id="1265817"/>
    <lineage>
        <taxon>Bacteria</taxon>
        <taxon>Bacillati</taxon>
        <taxon>Bacillota</taxon>
        <taxon>Bacilli</taxon>
        <taxon>Bacillales</taxon>
        <taxon>Listeriaceae</taxon>
        <taxon>Listeria</taxon>
    </lineage>
</organism>
<evidence type="ECO:0000256" key="1">
    <source>
        <dbReference type="ARBA" id="ARBA00022801"/>
    </source>
</evidence>
<accession>A0ABN0RJ12</accession>
<keyword evidence="4" id="KW-1185">Reference proteome</keyword>
<dbReference type="EMBL" id="AODF01000001">
    <property type="protein sequence ID" value="EUJ33928.1"/>
    <property type="molecule type" value="Genomic_DNA"/>
</dbReference>
<dbReference type="Proteomes" id="UP000019249">
    <property type="component" value="Unassembled WGS sequence"/>
</dbReference>
<dbReference type="SUPFAM" id="SSF109604">
    <property type="entry name" value="HD-domain/PDEase-like"/>
    <property type="match status" value="1"/>
</dbReference>
<dbReference type="PANTHER" id="PTHR11373:SF32">
    <property type="entry name" value="DEOXYGUANOSINETRIPHOSPHATE TRIPHOSPHOHYDROLASE"/>
    <property type="match status" value="1"/>
</dbReference>
<comment type="caution">
    <text evidence="3">The sequence shown here is derived from an EMBL/GenBank/DDBJ whole genome shotgun (WGS) entry which is preliminary data.</text>
</comment>
<dbReference type="InterPro" id="IPR006674">
    <property type="entry name" value="HD_domain"/>
</dbReference>
<sequence length="223" mass="25833">MEWDVLLNDKRRRESAVTRSKSTDIRSAFENDYQRIVMSASFRRLQDKTQIFPLEKSDFVRTRLTHSIEVSTIAKSMGNMVSHKIIEDGLDPSFKSEHAEKIADILSCTGLLHDMGNPPFGHFGEESIREWFKENLDVLEYDGKKLTAILTEQMKQDFYHFEGNAQVLRVVSKLHYLFDEYGLNLTHATLNGVIKYPVSSLEINKKQIRSKKLGYFYADEAIF</sequence>
<dbReference type="CDD" id="cd00077">
    <property type="entry name" value="HDc"/>
    <property type="match status" value="1"/>
</dbReference>
<name>A0ABN0RJ12_9LIST</name>
<keyword evidence="1" id="KW-0378">Hydrolase</keyword>
<dbReference type="Gene3D" id="1.10.3210.10">
    <property type="entry name" value="Hypothetical protein af1432"/>
    <property type="match status" value="2"/>
</dbReference>
<evidence type="ECO:0000259" key="2">
    <source>
        <dbReference type="Pfam" id="PF01966"/>
    </source>
</evidence>